<dbReference type="Gene3D" id="3.60.21.10">
    <property type="match status" value="1"/>
</dbReference>
<evidence type="ECO:0000313" key="3">
    <source>
        <dbReference type="EMBL" id="UFZ05193.1"/>
    </source>
</evidence>
<gene>
    <name evidence="3" type="ORF">LQG66_02385</name>
</gene>
<dbReference type="InterPro" id="IPR041780">
    <property type="entry name" value="MPP_PrpE-like"/>
</dbReference>
<dbReference type="SUPFAM" id="SSF52540">
    <property type="entry name" value="P-loop containing nucleoside triphosphate hydrolases"/>
    <property type="match status" value="1"/>
</dbReference>
<name>A0ABY3REQ8_9BRAD</name>
<dbReference type="PANTHER" id="PTHR42850:SF7">
    <property type="entry name" value="BIS(5'-NUCLEOSYL)-TETRAPHOSPHATASE PRPE [ASYMMETRICAL]"/>
    <property type="match status" value="1"/>
</dbReference>
<evidence type="ECO:0000259" key="1">
    <source>
        <dbReference type="Pfam" id="PF00149"/>
    </source>
</evidence>
<dbReference type="NCBIfam" id="TIGR04075">
    <property type="entry name" value="bacter_Pnkp"/>
    <property type="match status" value="1"/>
</dbReference>
<keyword evidence="3" id="KW-0808">Transferase</keyword>
<dbReference type="Pfam" id="PF13671">
    <property type="entry name" value="AAA_33"/>
    <property type="match status" value="1"/>
</dbReference>
<dbReference type="InterPro" id="IPR004843">
    <property type="entry name" value="Calcineurin-like_PHP"/>
</dbReference>
<accession>A0ABY3REQ8</accession>
<feature type="domain" description="Polynucleotide kinase-phosphatase ligase" evidence="2">
    <location>
        <begin position="471"/>
        <end position="848"/>
    </location>
</feature>
<dbReference type="CDD" id="cd07423">
    <property type="entry name" value="MPP_Prp_like"/>
    <property type="match status" value="1"/>
</dbReference>
<dbReference type="PANTHER" id="PTHR42850">
    <property type="entry name" value="METALLOPHOSPHOESTERASE"/>
    <property type="match status" value="1"/>
</dbReference>
<feature type="domain" description="Calcineurin-like phosphoesterase" evidence="1">
    <location>
        <begin position="181"/>
        <end position="378"/>
    </location>
</feature>
<sequence>MNIEIPDFSLVVLIGSTGSGKSTFAASHFLPTEVISSDHCRALVADDETDQSVSADAFDIVREIAGRRLKHRRLAVIDATNVRPADRKGWVELARKWHALPVAIVFDPGIDICIDRNKTRPERTFGGPVVQRMVSEIRRGLGGLQREGFRQVWKLDSVERIEAATIARQPLWTDKRHDNGPFDIVGDIHGCASELQALLAKLGYQVTWSEATGHRTVTVTPPAGRKLVVVGDLVDRGPQSPDVLRIIMSMVAAGTAYAVQGNHDRKFGRWLAGRKVTIAHGLQATIDQLASEDRSFRDTLPAFLDGLRSHVWLDGGRLAVAHAGLKEEMIGRGSGAVREFALYGETTGEIDEFGLPVRADWAANYRGPTSVVYGHTPVLNAEWVNNTLCLDTGCVFGGRLTALRWPEREIVDVDAERVWCEPIRPLAARAGAVSAQAEADQLLDIADVSGRRWIDTTLLNRVVVAEENAAAALEVMSRFALAPQWLAYLPPTMSPSETSAREGWLERPEEAFAHFRDRGVSEVVCEEKHMGSRAVIALCRSTDVAKARFNIAGDESGAIWTRTGRAFFNDAAMTEALLARLRQAFDDAGLWQELQSDWVLLDAEIMPWSAKAGSLIESQYAPVAASSVAGLGAAAEALARAARRGLDVAALGDHFRDRVQRVARYGEAWAPYIWPVSGVDDLKVAPFHLLASEGRVWFDQDHVWHMGIADRLAAASQSVVTRTHWRTVTLADDAAVADAIAWWEQLTAGGGEGMVVKPKDFVARGPKGLIQPALKVRGSEYLRIIYGPEYDAPEHIIRLRQRKLDGKRKLALREFALGHEALTRFVAREPLRRVHECVFAVLALESEPIDPRL</sequence>
<dbReference type="SUPFAM" id="SSF56091">
    <property type="entry name" value="DNA ligase/mRNA capping enzyme, catalytic domain"/>
    <property type="match status" value="1"/>
</dbReference>
<dbReference type="InterPro" id="IPR024028">
    <property type="entry name" value="PNKP_bac"/>
</dbReference>
<dbReference type="InterPro" id="IPR027417">
    <property type="entry name" value="P-loop_NTPase"/>
</dbReference>
<dbReference type="Gene3D" id="3.40.50.300">
    <property type="entry name" value="P-loop containing nucleotide triphosphate hydrolases"/>
    <property type="match status" value="1"/>
</dbReference>
<protein>
    <submittedName>
        <fullName evidence="3">Polynucleotide kinase-phosphatase</fullName>
    </submittedName>
</protein>
<organism evidence="3 4">
    <name type="scientific">Bradyrhizobium ontarionense</name>
    <dbReference type="NCBI Taxonomy" id="2898149"/>
    <lineage>
        <taxon>Bacteria</taxon>
        <taxon>Pseudomonadati</taxon>
        <taxon>Pseudomonadota</taxon>
        <taxon>Alphaproteobacteria</taxon>
        <taxon>Hyphomicrobiales</taxon>
        <taxon>Nitrobacteraceae</taxon>
        <taxon>Bradyrhizobium</taxon>
    </lineage>
</organism>
<dbReference type="InterPro" id="IPR032380">
    <property type="entry name" value="PNKP_ligase_dom"/>
</dbReference>
<dbReference type="InterPro" id="IPR050126">
    <property type="entry name" value="Ap4A_hydrolase"/>
</dbReference>
<evidence type="ECO:0000259" key="2">
    <source>
        <dbReference type="Pfam" id="PF16542"/>
    </source>
</evidence>
<dbReference type="EMBL" id="CP088156">
    <property type="protein sequence ID" value="UFZ05193.1"/>
    <property type="molecule type" value="Genomic_DNA"/>
</dbReference>
<dbReference type="GO" id="GO:0016301">
    <property type="term" value="F:kinase activity"/>
    <property type="evidence" value="ECO:0007669"/>
    <property type="project" value="UniProtKB-KW"/>
</dbReference>
<dbReference type="Proteomes" id="UP001431010">
    <property type="component" value="Chromosome"/>
</dbReference>
<reference evidence="3" key="1">
    <citation type="journal article" date="2024" name="Antonie Van Leeuwenhoek">
        <title>Bradyrhizobium ontarionense sp. nov., a novel bacterial symbiont isolated from Aeschynomene indica (Indian jointvetch), harbours photosynthesis, nitrogen fixation and nitrous oxide (N2O) reductase genes.</title>
        <authorList>
            <person name="Bromfield E.S.P."/>
            <person name="Cloutier S."/>
        </authorList>
    </citation>
    <scope>NUCLEOTIDE SEQUENCE</scope>
    <source>
        <strain evidence="3">A19</strain>
    </source>
</reference>
<dbReference type="Pfam" id="PF00149">
    <property type="entry name" value="Metallophos"/>
    <property type="match status" value="1"/>
</dbReference>
<evidence type="ECO:0000313" key="4">
    <source>
        <dbReference type="Proteomes" id="UP001431010"/>
    </source>
</evidence>
<dbReference type="InterPro" id="IPR029052">
    <property type="entry name" value="Metallo-depent_PP-like"/>
</dbReference>
<dbReference type="SUPFAM" id="SSF56300">
    <property type="entry name" value="Metallo-dependent phosphatases"/>
    <property type="match status" value="1"/>
</dbReference>
<keyword evidence="4" id="KW-1185">Reference proteome</keyword>
<dbReference type="Pfam" id="PF16542">
    <property type="entry name" value="PNKP_ligase"/>
    <property type="match status" value="1"/>
</dbReference>
<dbReference type="RefSeq" id="WP_231323022.1">
    <property type="nucleotide sequence ID" value="NZ_CP088156.1"/>
</dbReference>
<keyword evidence="3" id="KW-0418">Kinase</keyword>
<dbReference type="Gene3D" id="3.30.470.30">
    <property type="entry name" value="DNA ligase/mRNA capping enzyme"/>
    <property type="match status" value="2"/>
</dbReference>
<proteinExistence type="predicted"/>